<comment type="caution">
    <text evidence="7">The sequence shown here is derived from an EMBL/GenBank/DDBJ whole genome shotgun (WGS) entry which is preliminary data.</text>
</comment>
<name>A0A8K1FJ99_PYTOL</name>
<comment type="similarity">
    <text evidence="2">Belongs to the CFAP300 family.</text>
</comment>
<dbReference type="Pfam" id="PF14926">
    <property type="entry name" value="CFAP300"/>
    <property type="match status" value="1"/>
</dbReference>
<protein>
    <recommendedName>
        <fullName evidence="3">Cilia- and flagella-associated protein 300</fullName>
    </recommendedName>
</protein>
<dbReference type="OrthoDB" id="10259249at2759"/>
<dbReference type="PANTHER" id="PTHR31078">
    <property type="entry name" value="CILIA- AND FLAGELLA-ASSOCIATED PROTEIN 300"/>
    <property type="match status" value="1"/>
</dbReference>
<organism evidence="7 8">
    <name type="scientific">Pythium oligandrum</name>
    <name type="common">Mycoparasitic fungus</name>
    <dbReference type="NCBI Taxonomy" id="41045"/>
    <lineage>
        <taxon>Eukaryota</taxon>
        <taxon>Sar</taxon>
        <taxon>Stramenopiles</taxon>
        <taxon>Oomycota</taxon>
        <taxon>Peronosporomycetes</taxon>
        <taxon>Pythiales</taxon>
        <taxon>Pythiaceae</taxon>
        <taxon>Pythium</taxon>
    </lineage>
</organism>
<evidence type="ECO:0000256" key="6">
    <source>
        <dbReference type="ARBA" id="ARBA00023273"/>
    </source>
</evidence>
<dbReference type="EMBL" id="SPLM01000036">
    <property type="protein sequence ID" value="TMW65850.1"/>
    <property type="molecule type" value="Genomic_DNA"/>
</dbReference>
<keyword evidence="8" id="KW-1185">Reference proteome</keyword>
<keyword evidence="5" id="KW-0206">Cytoskeleton</keyword>
<dbReference type="Proteomes" id="UP000794436">
    <property type="component" value="Unassembled WGS sequence"/>
</dbReference>
<dbReference type="InterPro" id="IPR029416">
    <property type="entry name" value="CFAP300"/>
</dbReference>
<reference evidence="7" key="1">
    <citation type="submission" date="2019-03" db="EMBL/GenBank/DDBJ databases">
        <title>Long read genome sequence of the mycoparasitic Pythium oligandrum ATCC 38472 isolated from sugarbeet rhizosphere.</title>
        <authorList>
            <person name="Gaulin E."/>
        </authorList>
    </citation>
    <scope>NUCLEOTIDE SEQUENCE</scope>
    <source>
        <strain evidence="7">ATCC 38472_TT</strain>
    </source>
</reference>
<evidence type="ECO:0000256" key="5">
    <source>
        <dbReference type="ARBA" id="ARBA00023212"/>
    </source>
</evidence>
<evidence type="ECO:0000256" key="3">
    <source>
        <dbReference type="ARBA" id="ARBA00022174"/>
    </source>
</evidence>
<comment type="subcellular location">
    <subcellularLocation>
        <location evidence="1">Cytoplasm</location>
        <location evidence="1">Cytoskeleton</location>
        <location evidence="1">Cilium axoneme</location>
    </subcellularLocation>
</comment>
<dbReference type="GO" id="GO:0005930">
    <property type="term" value="C:axoneme"/>
    <property type="evidence" value="ECO:0007669"/>
    <property type="project" value="UniProtKB-SubCell"/>
</dbReference>
<sequence>MSSNQDSVAVAHDLESPSSFEYIEKGFPLLQSTDAKQKLLQWNLDRSLQIFRFCVNKKITKETEEETIQAFFRDPNVQSHLKLPRQLDNIRDLHCRRLRCTITSLSFFDKLVDAGLVASSGSLRRCMDEVYDGATAGDLVKEALINPDSENADVFSEEEQNEFIFQIFRALVLGGSMCQSDDNIAPYESMTKQFYKSLVSVKKNTADPTAIDITSHVYVVEDDALFASPSPFHTCFVVFDPKKRWLTVWRHAFEPFW</sequence>
<proteinExistence type="inferred from homology"/>
<gene>
    <name evidence="7" type="ORF">Poli38472_003615</name>
</gene>
<accession>A0A8K1FJ99</accession>
<dbReference type="AlphaFoldDB" id="A0A8K1FJ99"/>
<evidence type="ECO:0000313" key="7">
    <source>
        <dbReference type="EMBL" id="TMW65850.1"/>
    </source>
</evidence>
<evidence type="ECO:0000313" key="8">
    <source>
        <dbReference type="Proteomes" id="UP000794436"/>
    </source>
</evidence>
<evidence type="ECO:0000256" key="1">
    <source>
        <dbReference type="ARBA" id="ARBA00004430"/>
    </source>
</evidence>
<dbReference type="PANTHER" id="PTHR31078:SF1">
    <property type="entry name" value="CILIA- AND FLAGELLA-ASSOCIATED PROTEIN 300"/>
    <property type="match status" value="1"/>
</dbReference>
<evidence type="ECO:0000256" key="4">
    <source>
        <dbReference type="ARBA" id="ARBA00022490"/>
    </source>
</evidence>
<keyword evidence="4" id="KW-0963">Cytoplasm</keyword>
<keyword evidence="6" id="KW-0966">Cell projection</keyword>
<evidence type="ECO:0000256" key="2">
    <source>
        <dbReference type="ARBA" id="ARBA00009205"/>
    </source>
</evidence>